<organism evidence="2 3">
    <name type="scientific">Pseudocercospora fijiensis (strain CIRAD86)</name>
    <name type="common">Black leaf streak disease fungus</name>
    <name type="synonym">Mycosphaerella fijiensis</name>
    <dbReference type="NCBI Taxonomy" id="383855"/>
    <lineage>
        <taxon>Eukaryota</taxon>
        <taxon>Fungi</taxon>
        <taxon>Dikarya</taxon>
        <taxon>Ascomycota</taxon>
        <taxon>Pezizomycotina</taxon>
        <taxon>Dothideomycetes</taxon>
        <taxon>Dothideomycetidae</taxon>
        <taxon>Mycosphaerellales</taxon>
        <taxon>Mycosphaerellaceae</taxon>
        <taxon>Pseudocercospora</taxon>
    </lineage>
</organism>
<feature type="region of interest" description="Disordered" evidence="1">
    <location>
        <begin position="478"/>
        <end position="501"/>
    </location>
</feature>
<dbReference type="KEGG" id="pfj:MYCFIDRAFT_180467"/>
<dbReference type="OrthoDB" id="2196114at2759"/>
<protein>
    <submittedName>
        <fullName evidence="2">Uncharacterized protein</fullName>
    </submittedName>
</protein>
<reference evidence="2 3" key="1">
    <citation type="journal article" date="2012" name="PLoS Pathog.">
        <title>Diverse lifestyles and strategies of plant pathogenesis encoded in the genomes of eighteen Dothideomycetes fungi.</title>
        <authorList>
            <person name="Ohm R.A."/>
            <person name="Feau N."/>
            <person name="Henrissat B."/>
            <person name="Schoch C.L."/>
            <person name="Horwitz B.A."/>
            <person name="Barry K.W."/>
            <person name="Condon B.J."/>
            <person name="Copeland A.C."/>
            <person name="Dhillon B."/>
            <person name="Glaser F."/>
            <person name="Hesse C.N."/>
            <person name="Kosti I."/>
            <person name="LaButti K."/>
            <person name="Lindquist E.A."/>
            <person name="Lucas S."/>
            <person name="Salamov A.A."/>
            <person name="Bradshaw R.E."/>
            <person name="Ciuffetti L."/>
            <person name="Hamelin R.C."/>
            <person name="Kema G.H.J."/>
            <person name="Lawrence C."/>
            <person name="Scott J.A."/>
            <person name="Spatafora J.W."/>
            <person name="Turgeon B.G."/>
            <person name="de Wit P.J.G.M."/>
            <person name="Zhong S."/>
            <person name="Goodwin S.B."/>
            <person name="Grigoriev I.V."/>
        </authorList>
    </citation>
    <scope>NUCLEOTIDE SEQUENCE [LARGE SCALE GENOMIC DNA]</scope>
    <source>
        <strain evidence="2 3">CIRAD86</strain>
    </source>
</reference>
<dbReference type="HOGENOM" id="CLU_457922_0_0_1"/>
<dbReference type="EMBL" id="KB446572">
    <property type="protein sequence ID" value="EME76981.1"/>
    <property type="molecule type" value="Genomic_DNA"/>
</dbReference>
<proteinExistence type="predicted"/>
<accession>M2ZXY8</accession>
<dbReference type="GeneID" id="19334410"/>
<dbReference type="VEuPathDB" id="FungiDB:MYCFIDRAFT_180467"/>
<name>M2ZXY8_PSEFD</name>
<evidence type="ECO:0000313" key="3">
    <source>
        <dbReference type="Proteomes" id="UP000016932"/>
    </source>
</evidence>
<dbReference type="RefSeq" id="XP_007932420.1">
    <property type="nucleotide sequence ID" value="XM_007934229.1"/>
</dbReference>
<gene>
    <name evidence="2" type="ORF">MYCFIDRAFT_180467</name>
</gene>
<evidence type="ECO:0000256" key="1">
    <source>
        <dbReference type="SAM" id="MobiDB-lite"/>
    </source>
</evidence>
<evidence type="ECO:0000313" key="2">
    <source>
        <dbReference type="EMBL" id="EME76981.1"/>
    </source>
</evidence>
<keyword evidence="3" id="KW-1185">Reference proteome</keyword>
<dbReference type="Proteomes" id="UP000016932">
    <property type="component" value="Unassembled WGS sequence"/>
</dbReference>
<dbReference type="AlphaFoldDB" id="M2ZXY8"/>
<sequence length="596" mass="66222">MIHWRDVILAVEAAVARSTQEGKSGCLNTHCPYPSWCLLQGEQTALSIAEVDEEEENHEIIVFCSWLVRECNELRASGPGPGSQMRHGISAKMHSNSGHATRVTCFFLNTLSVRKVEEGSSVHRDLGSSASSLRTSHCTEWSNLVFQALANSQCLQTGVFQSTEFEYVVFKPLQAIFSSAPRQPHRQASHKLLDIDLLFCTDQPLRAAPGWRSSRLQPSALLSEFCHLSMGLCGLWLTLTPLRHVLNQSRSVVLSMGPQVGGRAIERGSMTMARTDGRYCMGRRFREGLAHFTWRGKVHHVATGVLKAVCSFTNGMNTTIAISEPATELRALRTRVDQLEQRVIYSLEMDFHESTGRRAQGLRLDMDRQIEVLKRRLTLLLEYANVEASQLERGLLDAQIRWSQSHQPVTGELTCSTPKQHALGGFVEETHCTSGRKGRSAGIRACVTSPQKKMGVEEWVRYRIVEAFEKQGMGGIQGLEGKAEGGKSQVAGSPQKKPGKDVAILPLHLPRGQTQDEKNLASIEDVKGSPYHSRPAARSILHQKLTLYKWPPNPQFPRSVVDTQTTTSMLNAKSPIPPSEPDSVRCRSPLYSVHTF</sequence>